<evidence type="ECO:0000259" key="8">
    <source>
        <dbReference type="Pfam" id="PF25437"/>
    </source>
</evidence>
<dbReference type="Pfam" id="PF25313">
    <property type="entry name" value="BRWD_AD"/>
    <property type="match status" value="1"/>
</dbReference>
<dbReference type="PROSITE" id="PS00678">
    <property type="entry name" value="WD_REPEATS_1"/>
    <property type="match status" value="1"/>
</dbReference>
<dbReference type="GO" id="GO:0006357">
    <property type="term" value="P:regulation of transcription by RNA polymerase II"/>
    <property type="evidence" value="ECO:0007669"/>
    <property type="project" value="TreeGrafter"/>
</dbReference>
<feature type="compositionally biased region" description="Polar residues" evidence="5">
    <location>
        <begin position="1004"/>
        <end position="1024"/>
    </location>
</feature>
<feature type="repeat" description="WD" evidence="4">
    <location>
        <begin position="225"/>
        <end position="266"/>
    </location>
</feature>
<dbReference type="InterPro" id="IPR001487">
    <property type="entry name" value="Bromodomain"/>
</dbReference>
<accession>A0AAP0BPX9</accession>
<feature type="compositionally biased region" description="Basic and acidic residues" evidence="5">
    <location>
        <begin position="938"/>
        <end position="955"/>
    </location>
</feature>
<keyword evidence="1 4" id="KW-0853">WD repeat</keyword>
<dbReference type="InterPro" id="IPR036427">
    <property type="entry name" value="Bromodomain-like_sf"/>
</dbReference>
<feature type="compositionally biased region" description="Basic and acidic residues" evidence="5">
    <location>
        <begin position="806"/>
        <end position="815"/>
    </location>
</feature>
<feature type="region of interest" description="Disordered" evidence="5">
    <location>
        <begin position="767"/>
        <end position="880"/>
    </location>
</feature>
<dbReference type="InterPro" id="IPR052060">
    <property type="entry name" value="Bromo_WD_repeat"/>
</dbReference>
<feature type="region of interest" description="Disordered" evidence="5">
    <location>
        <begin position="501"/>
        <end position="522"/>
    </location>
</feature>
<dbReference type="FunFam" id="2.130.10.10:FF:000627">
    <property type="entry name" value="Bromodomain and WD repeat domain-containing protein"/>
    <property type="match status" value="1"/>
</dbReference>
<dbReference type="GO" id="GO:0007010">
    <property type="term" value="P:cytoskeleton organization"/>
    <property type="evidence" value="ECO:0007669"/>
    <property type="project" value="TreeGrafter"/>
</dbReference>
<evidence type="ECO:0000256" key="2">
    <source>
        <dbReference type="ARBA" id="ARBA00022737"/>
    </source>
</evidence>
<dbReference type="Pfam" id="PF00400">
    <property type="entry name" value="WD40"/>
    <property type="match status" value="5"/>
</dbReference>
<feature type="domain" description="Bromo" evidence="6">
    <location>
        <begin position="1662"/>
        <end position="1711"/>
    </location>
</feature>
<dbReference type="FunFam" id="2.130.10.10:FF:000440">
    <property type="entry name" value="Bromodomain and WD repeat-containing protein"/>
    <property type="match status" value="1"/>
</dbReference>
<dbReference type="GO" id="GO:0008360">
    <property type="term" value="P:regulation of cell shape"/>
    <property type="evidence" value="ECO:0007669"/>
    <property type="project" value="TreeGrafter"/>
</dbReference>
<comment type="caution">
    <text evidence="9">The sequence shown here is derived from an EMBL/GenBank/DDBJ whole genome shotgun (WGS) entry which is preliminary data.</text>
</comment>
<feature type="domain" description="BRWD/PHIP N-terminal" evidence="8">
    <location>
        <begin position="24"/>
        <end position="121"/>
    </location>
</feature>
<evidence type="ECO:0008006" key="11">
    <source>
        <dbReference type="Google" id="ProtNLM"/>
    </source>
</evidence>
<keyword evidence="3" id="KW-0103">Bromodomain</keyword>
<evidence type="ECO:0000256" key="4">
    <source>
        <dbReference type="PROSITE-ProRule" id="PRU00221"/>
    </source>
</evidence>
<dbReference type="SUPFAM" id="SSF47370">
    <property type="entry name" value="Bromodomain"/>
    <property type="match status" value="1"/>
</dbReference>
<feature type="compositionally biased region" description="Basic residues" evidence="5">
    <location>
        <begin position="1317"/>
        <end position="1326"/>
    </location>
</feature>
<dbReference type="InterPro" id="IPR057452">
    <property type="entry name" value="BRWD/PHIP_N"/>
</dbReference>
<dbReference type="PANTHER" id="PTHR16266">
    <property type="entry name" value="WD REPEAT DOMAIN 9"/>
    <property type="match status" value="1"/>
</dbReference>
<feature type="region of interest" description="Disordered" evidence="5">
    <location>
        <begin position="1315"/>
        <end position="1345"/>
    </location>
</feature>
<dbReference type="InterPro" id="IPR036322">
    <property type="entry name" value="WD40_repeat_dom_sf"/>
</dbReference>
<feature type="compositionally biased region" description="Pro residues" evidence="5">
    <location>
        <begin position="503"/>
        <end position="515"/>
    </location>
</feature>
<dbReference type="Pfam" id="PF25437">
    <property type="entry name" value="BRWD1_N"/>
    <property type="match status" value="1"/>
</dbReference>
<feature type="compositionally biased region" description="Basic residues" evidence="5">
    <location>
        <begin position="853"/>
        <end position="880"/>
    </location>
</feature>
<dbReference type="InterPro" id="IPR019775">
    <property type="entry name" value="WD40_repeat_CS"/>
</dbReference>
<dbReference type="GO" id="GO:0005634">
    <property type="term" value="C:nucleus"/>
    <property type="evidence" value="ECO:0007669"/>
    <property type="project" value="TreeGrafter"/>
</dbReference>
<evidence type="ECO:0000313" key="10">
    <source>
        <dbReference type="Proteomes" id="UP001418222"/>
    </source>
</evidence>
<evidence type="ECO:0000313" key="9">
    <source>
        <dbReference type="EMBL" id="KAK8946809.1"/>
    </source>
</evidence>
<sequence>MARLNFLRKVPEKGNSVEPNMKSFASMETDVDVDPREVYFLIMHFLSASPCKRTYGQFWNELLEHQLLPRRYHAWYSRSGVRSGDEDDDGKSLPLCYVNLVDRYPHVEKDHLVKLLKQLILSYFPQVRGTALVNTPNAADVPTLLGSGSFSLLSSDRDRDDKAHDRVPGHLRWPHIQADQVRGLSLREIGGGFTKHHRAPSVRAACYAIAKPSTMVQKMQFTIKLRGHQNAVYCATFDRLGRYVVTGSDDRLVKIWSMETAFCLASCRGHEGDITDLAVSSNSTLVASSSNDFIIRVWRLPDGVPISVLRGHTGAVTAIAFSPRPNSCYQLLSSSDDGTCRIWDARHSQLSPRIYIPRPPDITGKANDPSTSTVHRHHQILCCAFNASGTVFVTGSSDTYARVWNACRSSMEDSEQPNHEMDLLSGHENDVNYVQFSGCAVPSKFSSTDTLKEDNIPKFKNSWFTHDNIVTCSRDGSAIIWIPRSRRSHGKVGRWTRAYHLKVPPPPMPPQPPRGGPRQRFQPTPRGVNMIVWSLDNRFVLAAIMDCRICVWNASDGSLVHSLFGHTESTFVLDVHPFNPRIAMSAGYDGKTIIWDIWEGIPVRIYETGRFKMVDGKFSPDGTSLVLSDEVGQIFIISTGQGESRKDAQYDQFFLGDYRPLIQDTNGNVLDQETQLIAYRRNMQDLLCDSSMIPYPEPYQNMYQQRRLGALGIEWRPPSVKFAVGPTYNAHTGDYQILPIVDLDRLIEPLPEIVDFIDWEYDNELQSDDNDSEYNVTDEYSSGGEHVSLSVSSTGETEGSADDSEADHANKEGLRRSKRKKHQSEVEITTSSGRRVKRRNLDEQDGTIASKATKARSSRNGRIAARKKKLKLKSLRPQRRAARNALSLFSKITVGSSDGEEDEEEFESSSSENESLPPDSNTQSNDSERSMKNKHMQHGKETEISREERDDDALKHPMMTDNPTSNGGKRRLVLKLKTSNFSGTSRLECQAHCTVKGSPIKMNSGDSNISQSYSETCERTNPSAGSLEGLIPQYGGTRIREKVKTDVSEHIHNPVGHKATMKWGEVKQRSNKRMRLYDSSTVDMWTVSLPGPKITDGDSNVNQICEVEDGTDCNSRKVDDEMMEQIENGASQGFDAGRGYHLLEEKDLKSSENVLEQEQVALPSTSSKNRTEDQVDIHNAYEKRTITSEHRVVDEPLNSFELAGDKNTLSDNNFDTVHAPENKKNSQSVYPKLRIKTNGFNKEICEMKSADWNDWRTSEGDLISNNEGPTKRNRMPMVPEEEGTTGDSAEHSDWNNESDSLETWMNKSSRKYNAVYKRSRSSRARRSCNGEKEESTSNPYSHCGNVKAGYSDPLVEGLQERRSTSMMDTIDDYGLLNAHKVGGNLSSNGRGKRKSVSKSTVGLRSFRNRRENHNASAKLFERRKCQQVPQKFSWLMLLEHEEAYRYVPQKGDEVAYLRQGHKEYLEERRLQDGEAPWKYVEEGLKAVEFCKVKELSYSTVSGSGESCCKLTLEFIDPNATCYGMEFRLTLPELVTFPDFLVETTRYLAATTRNWTHRDKCQVWWKNDVEDGGSWWEGRILSVKPKSPEFPDSPWERYVVQYKNDSGQHLHSPWELHDPGSKWEHPRIEERTRNKLLSYLNKIELTSFKNQDSYGIQKLSQVSQKSEFLNRFPAPLSLEALKRRLENNYYRNVEAAKHDASVMISNADSYFARSVEMSSKIRRLSDVVSPVFSSL</sequence>
<dbReference type="CDD" id="cd05529">
    <property type="entry name" value="Bromo_WDR9_I_like"/>
    <property type="match status" value="1"/>
</dbReference>
<dbReference type="Proteomes" id="UP001418222">
    <property type="component" value="Unassembled WGS sequence"/>
</dbReference>
<proteinExistence type="predicted"/>
<name>A0AAP0BPX9_9ASPA</name>
<dbReference type="SMART" id="SM00320">
    <property type="entry name" value="WD40"/>
    <property type="match status" value="7"/>
</dbReference>
<feature type="domain" description="BRWD/PHIP ancillary-like" evidence="7">
    <location>
        <begin position="1444"/>
        <end position="1618"/>
    </location>
</feature>
<keyword evidence="2" id="KW-0677">Repeat</keyword>
<feature type="region of interest" description="Disordered" evidence="5">
    <location>
        <begin position="894"/>
        <end position="970"/>
    </location>
</feature>
<reference evidence="9 10" key="1">
    <citation type="journal article" date="2022" name="Nat. Plants">
        <title>Genomes of leafy and leafless Platanthera orchids illuminate the evolution of mycoheterotrophy.</title>
        <authorList>
            <person name="Li M.H."/>
            <person name="Liu K.W."/>
            <person name="Li Z."/>
            <person name="Lu H.C."/>
            <person name="Ye Q.L."/>
            <person name="Zhang D."/>
            <person name="Wang J.Y."/>
            <person name="Li Y.F."/>
            <person name="Zhong Z.M."/>
            <person name="Liu X."/>
            <person name="Yu X."/>
            <person name="Liu D.K."/>
            <person name="Tu X.D."/>
            <person name="Liu B."/>
            <person name="Hao Y."/>
            <person name="Liao X.Y."/>
            <person name="Jiang Y.T."/>
            <person name="Sun W.H."/>
            <person name="Chen J."/>
            <person name="Chen Y.Q."/>
            <person name="Ai Y."/>
            <person name="Zhai J.W."/>
            <person name="Wu S.S."/>
            <person name="Zhou Z."/>
            <person name="Hsiao Y.Y."/>
            <person name="Wu W.L."/>
            <person name="Chen Y.Y."/>
            <person name="Lin Y.F."/>
            <person name="Hsu J.L."/>
            <person name="Li C.Y."/>
            <person name="Wang Z.W."/>
            <person name="Zhao X."/>
            <person name="Zhong W.Y."/>
            <person name="Ma X.K."/>
            <person name="Ma L."/>
            <person name="Huang J."/>
            <person name="Chen G.Z."/>
            <person name="Huang M.Z."/>
            <person name="Huang L."/>
            <person name="Peng D.H."/>
            <person name="Luo Y.B."/>
            <person name="Zou S.Q."/>
            <person name="Chen S.P."/>
            <person name="Lan S."/>
            <person name="Tsai W.C."/>
            <person name="Van de Peer Y."/>
            <person name="Liu Z.J."/>
        </authorList>
    </citation>
    <scope>NUCLEOTIDE SEQUENCE [LARGE SCALE GENOMIC DNA]</scope>
    <source>
        <strain evidence="9">Lor287</strain>
    </source>
</reference>
<protein>
    <recommendedName>
        <fullName evidence="11">PH-interacting protein</fullName>
    </recommendedName>
</protein>
<dbReference type="EMBL" id="JBBWWQ010000005">
    <property type="protein sequence ID" value="KAK8946809.1"/>
    <property type="molecule type" value="Genomic_DNA"/>
</dbReference>
<evidence type="ECO:0000256" key="3">
    <source>
        <dbReference type="ARBA" id="ARBA00023117"/>
    </source>
</evidence>
<evidence type="ECO:0000259" key="7">
    <source>
        <dbReference type="Pfam" id="PF25313"/>
    </source>
</evidence>
<feature type="repeat" description="WD" evidence="4">
    <location>
        <begin position="380"/>
        <end position="405"/>
    </location>
</feature>
<dbReference type="PROSITE" id="PS50082">
    <property type="entry name" value="WD_REPEATS_2"/>
    <property type="match status" value="4"/>
</dbReference>
<feature type="repeat" description="WD" evidence="4">
    <location>
        <begin position="267"/>
        <end position="308"/>
    </location>
</feature>
<dbReference type="CDD" id="cd00200">
    <property type="entry name" value="WD40"/>
    <property type="match status" value="1"/>
</dbReference>
<dbReference type="Gene3D" id="2.130.10.10">
    <property type="entry name" value="YVTN repeat-like/Quinoprotein amine dehydrogenase"/>
    <property type="match status" value="3"/>
</dbReference>
<evidence type="ECO:0000256" key="1">
    <source>
        <dbReference type="ARBA" id="ARBA00022574"/>
    </source>
</evidence>
<dbReference type="InterPro" id="IPR057451">
    <property type="entry name" value="BRWD/PHIP_AD"/>
</dbReference>
<dbReference type="Pfam" id="PF00439">
    <property type="entry name" value="Bromodomain"/>
    <property type="match status" value="1"/>
</dbReference>
<gene>
    <name evidence="9" type="ORF">KSP39_PZI006727</name>
</gene>
<dbReference type="PROSITE" id="PS50294">
    <property type="entry name" value="WD_REPEATS_REGION"/>
    <property type="match status" value="3"/>
</dbReference>
<feature type="repeat" description="WD" evidence="4">
    <location>
        <begin position="309"/>
        <end position="353"/>
    </location>
</feature>
<dbReference type="InterPro" id="IPR015943">
    <property type="entry name" value="WD40/YVTN_repeat-like_dom_sf"/>
</dbReference>
<dbReference type="FunFam" id="2.130.10.10:FF:000403">
    <property type="entry name" value="PH-interacting protein isoform X1"/>
    <property type="match status" value="1"/>
</dbReference>
<organism evidence="9 10">
    <name type="scientific">Platanthera zijinensis</name>
    <dbReference type="NCBI Taxonomy" id="2320716"/>
    <lineage>
        <taxon>Eukaryota</taxon>
        <taxon>Viridiplantae</taxon>
        <taxon>Streptophyta</taxon>
        <taxon>Embryophyta</taxon>
        <taxon>Tracheophyta</taxon>
        <taxon>Spermatophyta</taxon>
        <taxon>Magnoliopsida</taxon>
        <taxon>Liliopsida</taxon>
        <taxon>Asparagales</taxon>
        <taxon>Orchidaceae</taxon>
        <taxon>Orchidoideae</taxon>
        <taxon>Orchideae</taxon>
        <taxon>Orchidinae</taxon>
        <taxon>Platanthera</taxon>
    </lineage>
</organism>
<keyword evidence="10" id="KW-1185">Reference proteome</keyword>
<feature type="compositionally biased region" description="Acidic residues" evidence="5">
    <location>
        <begin position="898"/>
        <end position="907"/>
    </location>
</feature>
<dbReference type="PANTHER" id="PTHR16266:SF17">
    <property type="entry name" value="BRWD3"/>
    <property type="match status" value="1"/>
</dbReference>
<dbReference type="SUPFAM" id="SSF50978">
    <property type="entry name" value="WD40 repeat-like"/>
    <property type="match status" value="1"/>
</dbReference>
<dbReference type="InterPro" id="IPR001680">
    <property type="entry name" value="WD40_rpt"/>
</dbReference>
<dbReference type="Gene3D" id="1.20.920.10">
    <property type="entry name" value="Bromodomain-like"/>
    <property type="match status" value="1"/>
</dbReference>
<evidence type="ECO:0000256" key="5">
    <source>
        <dbReference type="SAM" id="MobiDB-lite"/>
    </source>
</evidence>
<feature type="region of interest" description="Disordered" evidence="5">
    <location>
        <begin position="1004"/>
        <end position="1030"/>
    </location>
</feature>
<evidence type="ECO:0000259" key="6">
    <source>
        <dbReference type="Pfam" id="PF00439"/>
    </source>
</evidence>
<feature type="region of interest" description="Disordered" evidence="5">
    <location>
        <begin position="1258"/>
        <end position="1301"/>
    </location>
</feature>